<dbReference type="Proteomes" id="UP001632037">
    <property type="component" value="Unassembled WGS sequence"/>
</dbReference>
<evidence type="ECO:0000256" key="2">
    <source>
        <dbReference type="ARBA" id="ARBA00023242"/>
    </source>
</evidence>
<dbReference type="EMBL" id="JBIMZQ010000043">
    <property type="protein sequence ID" value="KAL3659966.1"/>
    <property type="molecule type" value="Genomic_DNA"/>
</dbReference>
<feature type="region of interest" description="Disordered" evidence="5">
    <location>
        <begin position="279"/>
        <end position="298"/>
    </location>
</feature>
<evidence type="ECO:0000256" key="1">
    <source>
        <dbReference type="ARBA" id="ARBA00004123"/>
    </source>
</evidence>
<name>A0ABD3F2T0_9STRA</name>
<evidence type="ECO:0000313" key="8">
    <source>
        <dbReference type="Proteomes" id="UP001632037"/>
    </source>
</evidence>
<reference evidence="7 8" key="1">
    <citation type="submission" date="2024-09" db="EMBL/GenBank/DDBJ databases">
        <title>Genome sequencing and assembly of Phytophthora oleae, isolate VK10A, causative agent of rot of olive drupes.</title>
        <authorList>
            <person name="Conti Taguali S."/>
            <person name="Riolo M."/>
            <person name="La Spada F."/>
            <person name="Cacciola S.O."/>
            <person name="Dionisio G."/>
        </authorList>
    </citation>
    <scope>NUCLEOTIDE SEQUENCE [LARGE SCALE GENOMIC DNA]</scope>
    <source>
        <strain evidence="7 8">VK10A</strain>
    </source>
</reference>
<dbReference type="InterPro" id="IPR001715">
    <property type="entry name" value="CH_dom"/>
</dbReference>
<dbReference type="InterPro" id="IPR052111">
    <property type="entry name" value="Spermatogenesis_Ciliary_MAP"/>
</dbReference>
<dbReference type="FunFam" id="1.10.418.10:FF:000061">
    <property type="entry name" value="Spermatogenesis associated 4"/>
    <property type="match status" value="1"/>
</dbReference>
<comment type="subcellular location">
    <subcellularLocation>
        <location evidence="1">Nucleus</location>
    </subcellularLocation>
</comment>
<keyword evidence="2" id="KW-0539">Nucleus</keyword>
<evidence type="ECO:0000256" key="4">
    <source>
        <dbReference type="ARBA" id="ARBA00071322"/>
    </source>
</evidence>
<evidence type="ECO:0000313" key="7">
    <source>
        <dbReference type="EMBL" id="KAL3659966.1"/>
    </source>
</evidence>
<organism evidence="7 8">
    <name type="scientific">Phytophthora oleae</name>
    <dbReference type="NCBI Taxonomy" id="2107226"/>
    <lineage>
        <taxon>Eukaryota</taxon>
        <taxon>Sar</taxon>
        <taxon>Stramenopiles</taxon>
        <taxon>Oomycota</taxon>
        <taxon>Peronosporomycetes</taxon>
        <taxon>Peronosporales</taxon>
        <taxon>Peronosporaceae</taxon>
        <taxon>Phytophthora</taxon>
    </lineage>
</organism>
<dbReference type="PANTHER" id="PTHR12509:SF8">
    <property type="entry name" value="SPERMATOGENESIS-ASSOCIATED PROTEIN 4"/>
    <property type="match status" value="1"/>
</dbReference>
<dbReference type="InterPro" id="IPR010441">
    <property type="entry name" value="CH_2"/>
</dbReference>
<evidence type="ECO:0000259" key="6">
    <source>
        <dbReference type="PROSITE" id="PS50021"/>
    </source>
</evidence>
<feature type="region of interest" description="Disordered" evidence="5">
    <location>
        <begin position="679"/>
        <end position="698"/>
    </location>
</feature>
<comment type="function">
    <text evidence="3">May play a role in apoptosis regulation.</text>
</comment>
<dbReference type="PROSITE" id="PS50021">
    <property type="entry name" value="CH"/>
    <property type="match status" value="1"/>
</dbReference>
<proteinExistence type="predicted"/>
<protein>
    <recommendedName>
        <fullName evidence="4">Spermatogenesis-associated protein 4</fullName>
    </recommendedName>
</protein>
<comment type="caution">
    <text evidence="7">The sequence shown here is derived from an EMBL/GenBank/DDBJ whole genome shotgun (WGS) entry which is preliminary data.</text>
</comment>
<dbReference type="Pfam" id="PF06294">
    <property type="entry name" value="CH_2"/>
    <property type="match status" value="1"/>
</dbReference>
<sequence>MATLEEPLHVILKRQKMAEADAKTNKLNRELLRWIQSLDLAYSIKNVKRDFANGFLVAEILSRYYDKDISMHSYDNGIGMKIKKDNWDQLAKLFGRFPDLEPLINKGDIDSIIHCQNGAAVAFLTKLYQCLTKRTIQPTAVAPPPTTGSGNFAAPASIAKSLDTVEEIPPYAKPTNSAFIREKMREPEIAETRDQTQLNRKVRDIHSQHEETHQLERLMTDTTDRYPALRSASKATVLRGATKPVRNDDSNPVLMTQQIVREVQIKTINQKGLEKLRATREAKENESLGGSGSSGLLGDGRSGVIASFDSRSMNGGSNPELVQRRRPMDLLNEAVEQKLSGLGLTLKTRGGKDKFENFMDNVYEGQVFGDQHAAEVLRGIEDEAELLALSFLDFPREFWKFVGIMYPFLAELDESHVFFQSTTDLLTAIGQQCVHRDGTASSLLMPEFLLPKFTQILSRYATKRAQLLRVLYAFLPDTVLAHIQAIKHLREALADDIPLFIHMLTILIGMESELDDTLVDLYHYYCCIGLETPCEKLRAACMSMLVPFLNYDVGLVVDLLPRLTQLSSRYAWWEVKAQLVIVASAFLHKVPANRMQNEDEADDSTEKSTRDFTEQIELCLTIIEREFYPESSLNLRRVGLSYLARNLEQYQELVPLYVDVLFSLPTAVRHAMLASNIENSDPFEDEKDGRATTGTKHQLPVRGASGATYELLPLVQNWDSIAIVKQVFYENKSRSPSDLDALNVMLKCFEQLLHAQQQLNVRMLYEQMKGYVVSGLTSANTCELSAGIVKVALVAFDGTDSDLFQHVALVEAMQSLVTRNVEDIRQQTVVKMLHDAHVMNSVWAERVDRCVNNLRSKCDADTFKSSLFSIAFKLDG</sequence>
<dbReference type="PANTHER" id="PTHR12509">
    <property type="entry name" value="SPERMATOGENESIS-ASSOCIATED 4-RELATED"/>
    <property type="match status" value="1"/>
</dbReference>
<gene>
    <name evidence="7" type="ORF">V7S43_014892</name>
</gene>
<dbReference type="GO" id="GO:0005634">
    <property type="term" value="C:nucleus"/>
    <property type="evidence" value="ECO:0007669"/>
    <property type="project" value="UniProtKB-SubCell"/>
</dbReference>
<feature type="compositionally biased region" description="Gly residues" evidence="5">
    <location>
        <begin position="289"/>
        <end position="298"/>
    </location>
</feature>
<dbReference type="InterPro" id="IPR036872">
    <property type="entry name" value="CH_dom_sf"/>
</dbReference>
<dbReference type="Gene3D" id="1.10.418.10">
    <property type="entry name" value="Calponin-like domain"/>
    <property type="match status" value="1"/>
</dbReference>
<accession>A0ABD3F2T0</accession>
<feature type="domain" description="Calponin-homology (CH)" evidence="6">
    <location>
        <begin position="25"/>
        <end position="132"/>
    </location>
</feature>
<keyword evidence="8" id="KW-1185">Reference proteome</keyword>
<dbReference type="AlphaFoldDB" id="A0ABD3F2T0"/>
<evidence type="ECO:0000256" key="5">
    <source>
        <dbReference type="SAM" id="MobiDB-lite"/>
    </source>
</evidence>
<dbReference type="GO" id="GO:0005737">
    <property type="term" value="C:cytoplasm"/>
    <property type="evidence" value="ECO:0007669"/>
    <property type="project" value="UniProtKB-ARBA"/>
</dbReference>
<evidence type="ECO:0000256" key="3">
    <source>
        <dbReference type="ARBA" id="ARBA00058372"/>
    </source>
</evidence>